<evidence type="ECO:0000313" key="2">
    <source>
        <dbReference type="Proteomes" id="UP001055879"/>
    </source>
</evidence>
<reference evidence="1 2" key="2">
    <citation type="journal article" date="2022" name="Mol. Ecol. Resour.">
        <title>The genomes of chicory, endive, great burdock and yacon provide insights into Asteraceae paleo-polyploidization history and plant inulin production.</title>
        <authorList>
            <person name="Fan W."/>
            <person name="Wang S."/>
            <person name="Wang H."/>
            <person name="Wang A."/>
            <person name="Jiang F."/>
            <person name="Liu H."/>
            <person name="Zhao H."/>
            <person name="Xu D."/>
            <person name="Zhang Y."/>
        </authorList>
    </citation>
    <scope>NUCLEOTIDE SEQUENCE [LARGE SCALE GENOMIC DNA]</scope>
    <source>
        <strain evidence="2">cv. Niubang</strain>
    </source>
</reference>
<name>A0ACB9AZ60_ARCLA</name>
<dbReference type="EMBL" id="CM042053">
    <property type="protein sequence ID" value="KAI3714648.1"/>
    <property type="molecule type" value="Genomic_DNA"/>
</dbReference>
<reference evidence="2" key="1">
    <citation type="journal article" date="2022" name="Mol. Ecol. Resour.">
        <title>The genomes of chicory, endive, great burdock and yacon provide insights into Asteraceae palaeo-polyploidization history and plant inulin production.</title>
        <authorList>
            <person name="Fan W."/>
            <person name="Wang S."/>
            <person name="Wang H."/>
            <person name="Wang A."/>
            <person name="Jiang F."/>
            <person name="Liu H."/>
            <person name="Zhao H."/>
            <person name="Xu D."/>
            <person name="Zhang Y."/>
        </authorList>
    </citation>
    <scope>NUCLEOTIDE SEQUENCE [LARGE SCALE GENOMIC DNA]</scope>
    <source>
        <strain evidence="2">cv. Niubang</strain>
    </source>
</reference>
<dbReference type="Proteomes" id="UP001055879">
    <property type="component" value="Linkage Group LG07"/>
</dbReference>
<comment type="caution">
    <text evidence="1">The sequence shown here is derived from an EMBL/GenBank/DDBJ whole genome shotgun (WGS) entry which is preliminary data.</text>
</comment>
<accession>A0ACB9AZ60</accession>
<evidence type="ECO:0000313" key="1">
    <source>
        <dbReference type="EMBL" id="KAI3714648.1"/>
    </source>
</evidence>
<protein>
    <submittedName>
        <fullName evidence="1">Uncharacterized protein</fullName>
    </submittedName>
</protein>
<gene>
    <name evidence="1" type="ORF">L6452_21606</name>
</gene>
<proteinExistence type="predicted"/>
<organism evidence="1 2">
    <name type="scientific">Arctium lappa</name>
    <name type="common">Greater burdock</name>
    <name type="synonym">Lappa major</name>
    <dbReference type="NCBI Taxonomy" id="4217"/>
    <lineage>
        <taxon>Eukaryota</taxon>
        <taxon>Viridiplantae</taxon>
        <taxon>Streptophyta</taxon>
        <taxon>Embryophyta</taxon>
        <taxon>Tracheophyta</taxon>
        <taxon>Spermatophyta</taxon>
        <taxon>Magnoliopsida</taxon>
        <taxon>eudicotyledons</taxon>
        <taxon>Gunneridae</taxon>
        <taxon>Pentapetalae</taxon>
        <taxon>asterids</taxon>
        <taxon>campanulids</taxon>
        <taxon>Asterales</taxon>
        <taxon>Asteraceae</taxon>
        <taxon>Carduoideae</taxon>
        <taxon>Cardueae</taxon>
        <taxon>Arctiinae</taxon>
        <taxon>Arctium</taxon>
    </lineage>
</organism>
<keyword evidence="2" id="KW-1185">Reference proteome</keyword>
<sequence length="334" mass="36878">MNGDNVLQSSSPVQQLLAAGGNPNRRWSQMTTTTPPPANHQSSPPPHFFLPQNEPPPSMHSSWHHDDHNNQEFQDSSLSQLLLSGILVGDDEEDHKLALTQMQKVKKLENWEEQLLHDDDGQISANGDSISMVVKQEAFLDRYGYGEDHNDDELVGGVKPRNWSSDQMIQLISSCPNSCVMISSRNKADGRSADHHRSSESNSSSGNGGASKKAKVEPPSSTQSTFKVKKEKLGDRITALHQMVSPFGKTDTASVLLEVMGYIKFLEAQIQALSLPYFGDQLANMTHRHHSDCDEEPRTDLKSVGLCLVPVSCTMQVGSDNGADYWALVNNFRL</sequence>